<organism evidence="2 3">
    <name type="scientific">Gracilibacillus halophilus YIM-C55.5</name>
    <dbReference type="NCBI Taxonomy" id="1308866"/>
    <lineage>
        <taxon>Bacteria</taxon>
        <taxon>Bacillati</taxon>
        <taxon>Bacillota</taxon>
        <taxon>Bacilli</taxon>
        <taxon>Bacillales</taxon>
        <taxon>Bacillaceae</taxon>
        <taxon>Gracilibacillus</taxon>
    </lineage>
</organism>
<evidence type="ECO:0000256" key="1">
    <source>
        <dbReference type="SAM" id="Phobius"/>
    </source>
</evidence>
<sequence length="65" mass="7629">MEDKKRKLQFKLWLGAVFGSIIAFLIVKLLWKDANPMLLLVFLILGFLINLIITLYNQSNWENGY</sequence>
<protein>
    <submittedName>
        <fullName evidence="2">Uncharacterized protein</fullName>
    </submittedName>
</protein>
<keyword evidence="1" id="KW-0812">Transmembrane</keyword>
<evidence type="ECO:0000313" key="3">
    <source>
        <dbReference type="Proteomes" id="UP000012283"/>
    </source>
</evidence>
<keyword evidence="1" id="KW-0472">Membrane</keyword>
<dbReference type="Proteomes" id="UP000012283">
    <property type="component" value="Unassembled WGS sequence"/>
</dbReference>
<gene>
    <name evidence="2" type="ORF">J416_15637</name>
</gene>
<proteinExistence type="predicted"/>
<dbReference type="RefSeq" id="WP_003475334.1">
    <property type="nucleotide sequence ID" value="NZ_APML01000097.1"/>
</dbReference>
<dbReference type="AlphaFoldDB" id="N4WQP4"/>
<keyword evidence="1" id="KW-1133">Transmembrane helix</keyword>
<comment type="caution">
    <text evidence="2">The sequence shown here is derived from an EMBL/GenBank/DDBJ whole genome shotgun (WGS) entry which is preliminary data.</text>
</comment>
<evidence type="ECO:0000313" key="2">
    <source>
        <dbReference type="EMBL" id="ENH95526.1"/>
    </source>
</evidence>
<keyword evidence="3" id="KW-1185">Reference proteome</keyword>
<reference evidence="2 3" key="1">
    <citation type="submission" date="2013-03" db="EMBL/GenBank/DDBJ databases">
        <title>Draft genome sequence of Gracibacillus halophilus YIM-C55.5, a moderately halophilic and thermophilic organism from the Xiaochaidamu salt lake.</title>
        <authorList>
            <person name="Sugumar T."/>
            <person name="Polireddy D.R."/>
            <person name="Antony A."/>
            <person name="Madhava Y.R."/>
            <person name="Sivakumar N."/>
        </authorList>
    </citation>
    <scope>NUCLEOTIDE SEQUENCE [LARGE SCALE GENOMIC DNA]</scope>
    <source>
        <strain evidence="2 3">YIM-C55.5</strain>
    </source>
</reference>
<name>N4WQP4_9BACI</name>
<dbReference type="EMBL" id="APML01000097">
    <property type="protein sequence ID" value="ENH95526.1"/>
    <property type="molecule type" value="Genomic_DNA"/>
</dbReference>
<feature type="transmembrane region" description="Helical" evidence="1">
    <location>
        <begin position="12"/>
        <end position="31"/>
    </location>
</feature>
<accession>N4WQP4</accession>
<dbReference type="OrthoDB" id="2938804at2"/>
<feature type="transmembrane region" description="Helical" evidence="1">
    <location>
        <begin position="37"/>
        <end position="56"/>
    </location>
</feature>